<dbReference type="Proteomes" id="UP000293398">
    <property type="component" value="Unassembled WGS sequence"/>
</dbReference>
<dbReference type="InterPro" id="IPR003673">
    <property type="entry name" value="CoA-Trfase_fam_III"/>
</dbReference>
<dbReference type="Gene3D" id="3.40.50.10540">
    <property type="entry name" value="Crotonobetainyl-coa:carnitine coa-transferase, domain 1"/>
    <property type="match status" value="1"/>
</dbReference>
<evidence type="ECO:0000313" key="2">
    <source>
        <dbReference type="EMBL" id="RZT98708.1"/>
    </source>
</evidence>
<dbReference type="InterPro" id="IPR023606">
    <property type="entry name" value="CoA-Trfase_III_dom_1_sf"/>
</dbReference>
<dbReference type="GO" id="GO:0008410">
    <property type="term" value="F:CoA-transferase activity"/>
    <property type="evidence" value="ECO:0007669"/>
    <property type="project" value="TreeGrafter"/>
</dbReference>
<accession>A0A4Q7VR53</accession>
<dbReference type="EMBL" id="SHKO01000001">
    <property type="protein sequence ID" value="RZT98708.1"/>
    <property type="molecule type" value="Genomic_DNA"/>
</dbReference>
<sequence>MSQKSGPLSHVRVLDLSRIMAAPWASQLLADMGATVIKVERPGQGDDTRAWGPPFLQDGAGNNTAEAGYYLSVNRGKESITVALDTPEGQQIVRDLAKDCDIVLENFKTGALAKYGLDYTSLKQVNPRLIYCSVTGFGQDGPRKNEAAYDFLIQAMGGLMSVTGERDDKPGGGPQKVGIPIVDLMTGMYTAVAVLAALANREQTGEGEYIDLAMLDVQTAVLSNQAMNHLLSGNTPKRGGNAHPNIQPQDVYSCQDGDVILAVGNDRQFVKLCDALQRPELASDARFNVNAQRARNVAQLTALLQEEFSRWPRAELVAALSAAGVPCGPINSIPEVFQEPQVQHRRMLRSVPHPAGVAVPQVVCPINFTNRPLQFESPPPLLGQHTEKILTDLGYDAAQVRQLRDSGIV</sequence>
<reference evidence="2 3" key="1">
    <citation type="submission" date="2019-02" db="EMBL/GenBank/DDBJ databases">
        <title>Genomic Encyclopedia of Type Strains, Phase IV (KMG-IV): sequencing the most valuable type-strain genomes for metagenomic binning, comparative biology and taxonomic classification.</title>
        <authorList>
            <person name="Goeker M."/>
        </authorList>
    </citation>
    <scope>NUCLEOTIDE SEQUENCE [LARGE SCALE GENOMIC DNA]</scope>
    <source>
        <strain evidence="2 3">DSM 23814</strain>
    </source>
</reference>
<comment type="caution">
    <text evidence="2">The sequence shown here is derived from an EMBL/GenBank/DDBJ whole genome shotgun (WGS) entry which is preliminary data.</text>
</comment>
<dbReference type="RefSeq" id="WP_128393753.1">
    <property type="nucleotide sequence ID" value="NZ_SHKO01000001.1"/>
</dbReference>
<keyword evidence="1 2" id="KW-0808">Transferase</keyword>
<dbReference type="PANTHER" id="PTHR48207">
    <property type="entry name" value="SUCCINATE--HYDROXYMETHYLGLUTARATE COA-TRANSFERASE"/>
    <property type="match status" value="1"/>
</dbReference>
<dbReference type="PANTHER" id="PTHR48207:SF3">
    <property type="entry name" value="SUCCINATE--HYDROXYMETHYLGLUTARATE COA-TRANSFERASE"/>
    <property type="match status" value="1"/>
</dbReference>
<organism evidence="2 3">
    <name type="scientific">Advenella incenata</name>
    <dbReference type="NCBI Taxonomy" id="267800"/>
    <lineage>
        <taxon>Bacteria</taxon>
        <taxon>Pseudomonadati</taxon>
        <taxon>Pseudomonadota</taxon>
        <taxon>Betaproteobacteria</taxon>
        <taxon>Burkholderiales</taxon>
        <taxon>Alcaligenaceae</taxon>
    </lineage>
</organism>
<evidence type="ECO:0000313" key="3">
    <source>
        <dbReference type="Proteomes" id="UP000293398"/>
    </source>
</evidence>
<name>A0A4Q7VR53_9BURK</name>
<dbReference type="OrthoDB" id="5294844at2"/>
<protein>
    <submittedName>
        <fullName evidence="2">Crotonobetainyl-CoA:carnitine CoA-transferase CaiB-like acyl-CoA transferase</fullName>
    </submittedName>
</protein>
<dbReference type="Gene3D" id="3.30.1540.10">
    <property type="entry name" value="formyl-coa transferase, domain 3"/>
    <property type="match status" value="1"/>
</dbReference>
<dbReference type="InterPro" id="IPR050483">
    <property type="entry name" value="CoA-transferase_III_domain"/>
</dbReference>
<dbReference type="InterPro" id="IPR044855">
    <property type="entry name" value="CoA-Trfase_III_dom3_sf"/>
</dbReference>
<dbReference type="Pfam" id="PF02515">
    <property type="entry name" value="CoA_transf_3"/>
    <property type="match status" value="1"/>
</dbReference>
<dbReference type="AlphaFoldDB" id="A0A4Q7VR53"/>
<keyword evidence="3" id="KW-1185">Reference proteome</keyword>
<evidence type="ECO:0000256" key="1">
    <source>
        <dbReference type="ARBA" id="ARBA00022679"/>
    </source>
</evidence>
<gene>
    <name evidence="2" type="ORF">EV681_0486</name>
</gene>
<proteinExistence type="predicted"/>
<dbReference type="SUPFAM" id="SSF89796">
    <property type="entry name" value="CoA-transferase family III (CaiB/BaiF)"/>
    <property type="match status" value="1"/>
</dbReference>